<evidence type="ECO:0000313" key="9">
    <source>
        <dbReference type="Proteomes" id="UP000663879"/>
    </source>
</evidence>
<name>A0A813PGB3_9BILA</name>
<evidence type="ECO:0000256" key="4">
    <source>
        <dbReference type="ARBA" id="ARBA00023157"/>
    </source>
</evidence>
<dbReference type="Pfam" id="PF00089">
    <property type="entry name" value="Trypsin"/>
    <property type="match status" value="1"/>
</dbReference>
<dbReference type="EMBL" id="CAJNOC010000380">
    <property type="protein sequence ID" value="CAF0753036.1"/>
    <property type="molecule type" value="Genomic_DNA"/>
</dbReference>
<comment type="caution">
    <text evidence="8">The sequence shown here is derived from an EMBL/GenBank/DDBJ whole genome shotgun (WGS) entry which is preliminary data.</text>
</comment>
<protein>
    <recommendedName>
        <fullName evidence="7">Peptidase S1 domain-containing protein</fullName>
    </recommendedName>
</protein>
<dbReference type="InterPro" id="IPR043504">
    <property type="entry name" value="Peptidase_S1_PA_chymotrypsin"/>
</dbReference>
<dbReference type="Gene3D" id="2.40.10.10">
    <property type="entry name" value="Trypsin-like serine proteases"/>
    <property type="match status" value="1"/>
</dbReference>
<dbReference type="PANTHER" id="PTHR24252">
    <property type="entry name" value="ACROSIN-RELATED"/>
    <property type="match status" value="1"/>
</dbReference>
<evidence type="ECO:0000256" key="3">
    <source>
        <dbReference type="ARBA" id="ARBA00022801"/>
    </source>
</evidence>
<dbReference type="InterPro" id="IPR001314">
    <property type="entry name" value="Peptidase_S1A"/>
</dbReference>
<dbReference type="GO" id="GO:0004252">
    <property type="term" value="F:serine-type endopeptidase activity"/>
    <property type="evidence" value="ECO:0007669"/>
    <property type="project" value="InterPro"/>
</dbReference>
<dbReference type="InterPro" id="IPR018114">
    <property type="entry name" value="TRYPSIN_HIS"/>
</dbReference>
<evidence type="ECO:0000256" key="6">
    <source>
        <dbReference type="SAM" id="SignalP"/>
    </source>
</evidence>
<dbReference type="PROSITE" id="PS50240">
    <property type="entry name" value="TRYPSIN_DOM"/>
    <property type="match status" value="1"/>
</dbReference>
<feature type="signal peptide" evidence="6">
    <location>
        <begin position="1"/>
        <end position="22"/>
    </location>
</feature>
<feature type="chain" id="PRO_5032768585" description="Peptidase S1 domain-containing protein" evidence="6">
    <location>
        <begin position="23"/>
        <end position="375"/>
    </location>
</feature>
<dbReference type="InterPro" id="IPR009003">
    <property type="entry name" value="Peptidase_S1_PA"/>
</dbReference>
<dbReference type="PROSITE" id="PS00135">
    <property type="entry name" value="TRYPSIN_SER"/>
    <property type="match status" value="1"/>
</dbReference>
<keyword evidence="4" id="KW-1015">Disulfide bond</keyword>
<organism evidence="8 9">
    <name type="scientific">Brachionus calyciflorus</name>
    <dbReference type="NCBI Taxonomy" id="104777"/>
    <lineage>
        <taxon>Eukaryota</taxon>
        <taxon>Metazoa</taxon>
        <taxon>Spiralia</taxon>
        <taxon>Gnathifera</taxon>
        <taxon>Rotifera</taxon>
        <taxon>Eurotatoria</taxon>
        <taxon>Monogononta</taxon>
        <taxon>Pseudotrocha</taxon>
        <taxon>Ploima</taxon>
        <taxon>Brachionidae</taxon>
        <taxon>Brachionus</taxon>
    </lineage>
</organism>
<evidence type="ECO:0000256" key="5">
    <source>
        <dbReference type="RuleBase" id="RU363034"/>
    </source>
</evidence>
<dbReference type="InterPro" id="IPR001254">
    <property type="entry name" value="Trypsin_dom"/>
</dbReference>
<evidence type="ECO:0000256" key="1">
    <source>
        <dbReference type="ARBA" id="ARBA00022670"/>
    </source>
</evidence>
<evidence type="ECO:0000259" key="7">
    <source>
        <dbReference type="PROSITE" id="PS50240"/>
    </source>
</evidence>
<accession>A0A813PGB3</accession>
<dbReference type="SUPFAM" id="SSF50494">
    <property type="entry name" value="Trypsin-like serine proteases"/>
    <property type="match status" value="1"/>
</dbReference>
<dbReference type="InterPro" id="IPR033116">
    <property type="entry name" value="TRYPSIN_SER"/>
</dbReference>
<dbReference type="AlphaFoldDB" id="A0A813PGB3"/>
<dbReference type="SMART" id="SM00020">
    <property type="entry name" value="Tryp_SPc"/>
    <property type="match status" value="1"/>
</dbReference>
<evidence type="ECO:0000256" key="2">
    <source>
        <dbReference type="ARBA" id="ARBA00022729"/>
    </source>
</evidence>
<keyword evidence="1 5" id="KW-0645">Protease</keyword>
<dbReference type="CDD" id="cd00190">
    <property type="entry name" value="Tryp_SPc"/>
    <property type="match status" value="1"/>
</dbReference>
<keyword evidence="3 5" id="KW-0378">Hydrolase</keyword>
<sequence>MISKKISLLSFSILTLIHLHSSSINPPECGRRINENNKWQNRIIGGGPANPEDWGWQALIEYDGSFICGASLINKEWIVTAAHCITSLYYLNRYLIRLGIHYRSNPESYSVEKKISGIIVHPKYNPTNYHNDIALIKLSSHVEFSDQIIPVCLPDQNLDFTNKKSWATGWGSTSEYKSDSYSSVLKELETKILNKTECEERYKILNPPLFDSTINICAGGQSKSICFGDSGGPLVVKVDDKWQLAGISSSVLIFSYRSCFDGGVFTKTSVYIDWIKEKIQDSSTDLFNTTTSLTTTTINLASTASLSIISTTTTINLAPTASLSIISTTKPSLSTNLTSKFPFLFNSSSKSTSSLISHIILIVFSLNQNYELIFK</sequence>
<dbReference type="OrthoDB" id="10051896at2759"/>
<feature type="domain" description="Peptidase S1" evidence="7">
    <location>
        <begin position="43"/>
        <end position="280"/>
    </location>
</feature>
<dbReference type="PRINTS" id="PR00722">
    <property type="entry name" value="CHYMOTRYPSIN"/>
</dbReference>
<reference evidence="8" key="1">
    <citation type="submission" date="2021-02" db="EMBL/GenBank/DDBJ databases">
        <authorList>
            <person name="Nowell W R."/>
        </authorList>
    </citation>
    <scope>NUCLEOTIDE SEQUENCE</scope>
    <source>
        <strain evidence="8">Ploen Becks lab</strain>
    </source>
</reference>
<dbReference type="Proteomes" id="UP000663879">
    <property type="component" value="Unassembled WGS sequence"/>
</dbReference>
<evidence type="ECO:0000313" key="8">
    <source>
        <dbReference type="EMBL" id="CAF0753036.1"/>
    </source>
</evidence>
<dbReference type="PANTHER" id="PTHR24252:SF11">
    <property type="entry name" value="ATRIAL NATRIURETIC PEPTIDE-CONVERTING ENZYME ISOFORM X1"/>
    <property type="match status" value="1"/>
</dbReference>
<dbReference type="GO" id="GO:0006508">
    <property type="term" value="P:proteolysis"/>
    <property type="evidence" value="ECO:0007669"/>
    <property type="project" value="UniProtKB-KW"/>
</dbReference>
<keyword evidence="2 6" id="KW-0732">Signal</keyword>
<dbReference type="PROSITE" id="PS00134">
    <property type="entry name" value="TRYPSIN_HIS"/>
    <property type="match status" value="1"/>
</dbReference>
<keyword evidence="5" id="KW-0720">Serine protease</keyword>
<gene>
    <name evidence="8" type="ORF">OXX778_LOCUS4021</name>
</gene>
<dbReference type="FunFam" id="2.40.10.10:FF:000024">
    <property type="entry name" value="Serine protease 53"/>
    <property type="match status" value="1"/>
</dbReference>
<keyword evidence="9" id="KW-1185">Reference proteome</keyword>
<proteinExistence type="predicted"/>